<dbReference type="PANTHER" id="PTHR11732">
    <property type="entry name" value="ALDO/KETO REDUCTASE"/>
    <property type="match status" value="1"/>
</dbReference>
<reference evidence="5 6" key="1">
    <citation type="submission" date="2013-11" db="EMBL/GenBank/DDBJ databases">
        <title>Opisthorchis viverrini - life in the bile duct.</title>
        <authorList>
            <person name="Young N.D."/>
            <person name="Nagarajan N."/>
            <person name="Lin S.J."/>
            <person name="Korhonen P.K."/>
            <person name="Jex A.R."/>
            <person name="Hall R.S."/>
            <person name="Safavi-Hemami H."/>
            <person name="Kaewkong W."/>
            <person name="Bertrand D."/>
            <person name="Gao S."/>
            <person name="Seet Q."/>
            <person name="Wongkham S."/>
            <person name="Teh B.T."/>
            <person name="Wongkham C."/>
            <person name="Intapan P.M."/>
            <person name="Maleewong W."/>
            <person name="Yang X."/>
            <person name="Hu M."/>
            <person name="Wang Z."/>
            <person name="Hofmann A."/>
            <person name="Sternberg P.W."/>
            <person name="Tan P."/>
            <person name="Wang J."/>
            <person name="Gasser R.B."/>
        </authorList>
    </citation>
    <scope>NUCLEOTIDE SEQUENCE [LARGE SCALE GENOMIC DNA]</scope>
</reference>
<dbReference type="CTD" id="20327063"/>
<dbReference type="PROSITE" id="PS00063">
    <property type="entry name" value="ALDOKETO_REDUCTASE_3"/>
    <property type="match status" value="1"/>
</dbReference>
<dbReference type="STRING" id="6198.A0A075A818"/>
<dbReference type="PROSITE" id="PS00062">
    <property type="entry name" value="ALDOKETO_REDUCTASE_2"/>
    <property type="match status" value="2"/>
</dbReference>
<dbReference type="Proteomes" id="UP000054324">
    <property type="component" value="Unassembled WGS sequence"/>
</dbReference>
<dbReference type="InterPro" id="IPR023210">
    <property type="entry name" value="NADP_OxRdtase_dom"/>
</dbReference>
<sequence>IADNEAKKIVRSALEAGYRHFDCAFVYANEGPIGSALKEEMESGTVHRKDLFITSKLWNTFHRPELVHEGCLRSLKKLQLDYLDLYLMHWPASYEPSDELFPKGEDGSILYDNVPPEETWKAMEELVSMGLVKSIGLSNFNQSQIRRILECAHVQPVVLQVESHLGFLNQEVIDFAKSVGMVVTAYSPLGSAADQSTGENLLELPVVQEMCKKYNKTAGQILLRHTVQRGLCAIPKSSNPGRILENIRIFDFMLSPDDMDKLNAASGNSRRIRPPLPNLRSFTWNNCSSEAGCPNSVNRWNPSNWATVTVFQLWDLVPGVFITEAAAEAAVREAVDVGYRHFDCAYFYQNEKAVGRALHSALQNGKIRRESIFVTSKLWHTHHRPELVTGACRLSLRDLQLDYLDLYLVHGPVSLMVCSPRVIYHGKSQKPGDELMPMGPGGLALYDYVELEVTWKAMEELVSLGLVKSIGISNFTQPQIDRIYRCARIKPVVLQIESHLGFLNQDLINHATAMGLHVTAYAPLGAPGTRSAMDNLFDLPVVKEMSAKYGKTPAQILLRHCIQRGLSVIPKTVTAARMRENLEVFDFQLLPEEMSKMSAASPNIRRFVGA</sequence>
<comment type="similarity">
    <text evidence="1">Belongs to the aldo/keto reductase family.</text>
</comment>
<dbReference type="Gene3D" id="3.20.20.100">
    <property type="entry name" value="NADP-dependent oxidoreductase domain"/>
    <property type="match status" value="2"/>
</dbReference>
<protein>
    <recommendedName>
        <fullName evidence="4">NADP-dependent oxidoreductase domain-containing protein</fullName>
    </recommendedName>
</protein>
<accession>A0A075A818</accession>
<dbReference type="Pfam" id="PF00248">
    <property type="entry name" value="Aldo_ket_red"/>
    <property type="match status" value="2"/>
</dbReference>
<dbReference type="InterPro" id="IPR018170">
    <property type="entry name" value="Aldo/ket_reductase_CS"/>
</dbReference>
<organism evidence="5 6">
    <name type="scientific">Opisthorchis viverrini</name>
    <name type="common">Southeast Asian liver fluke</name>
    <dbReference type="NCBI Taxonomy" id="6198"/>
    <lineage>
        <taxon>Eukaryota</taxon>
        <taxon>Metazoa</taxon>
        <taxon>Spiralia</taxon>
        <taxon>Lophotrochozoa</taxon>
        <taxon>Platyhelminthes</taxon>
        <taxon>Trematoda</taxon>
        <taxon>Digenea</taxon>
        <taxon>Opisthorchiida</taxon>
        <taxon>Opisthorchiata</taxon>
        <taxon>Opisthorchiidae</taxon>
        <taxon>Opisthorchis</taxon>
    </lineage>
</organism>
<evidence type="ECO:0000256" key="3">
    <source>
        <dbReference type="ARBA" id="ARBA00023002"/>
    </source>
</evidence>
<dbReference type="AlphaFoldDB" id="A0A075A818"/>
<dbReference type="OrthoDB" id="416253at2759"/>
<dbReference type="GeneID" id="20327063"/>
<evidence type="ECO:0000256" key="1">
    <source>
        <dbReference type="ARBA" id="ARBA00007905"/>
    </source>
</evidence>
<evidence type="ECO:0000256" key="2">
    <source>
        <dbReference type="ARBA" id="ARBA00022857"/>
    </source>
</evidence>
<dbReference type="KEGG" id="ovi:T265_12895"/>
<name>A0A075A818_OPIVI</name>
<evidence type="ECO:0000313" key="6">
    <source>
        <dbReference type="Proteomes" id="UP000054324"/>
    </source>
</evidence>
<gene>
    <name evidence="5" type="ORF">T265_12895</name>
</gene>
<keyword evidence="3" id="KW-0560">Oxidoreductase</keyword>
<dbReference type="InterPro" id="IPR036812">
    <property type="entry name" value="NAD(P)_OxRdtase_dom_sf"/>
</dbReference>
<evidence type="ECO:0000259" key="4">
    <source>
        <dbReference type="Pfam" id="PF00248"/>
    </source>
</evidence>
<dbReference type="EMBL" id="KL596640">
    <property type="protein sequence ID" value="KER31840.1"/>
    <property type="molecule type" value="Genomic_DNA"/>
</dbReference>
<dbReference type="RefSeq" id="XP_009164405.1">
    <property type="nucleotide sequence ID" value="XM_009166141.1"/>
</dbReference>
<dbReference type="PROSITE" id="PS00798">
    <property type="entry name" value="ALDOKETO_REDUCTASE_1"/>
    <property type="match status" value="2"/>
</dbReference>
<proteinExistence type="inferred from homology"/>
<dbReference type="FunFam" id="3.20.20.100:FF:000006">
    <property type="entry name" value="Aldo-keto reductase family 1 member A1"/>
    <property type="match status" value="1"/>
</dbReference>
<keyword evidence="6" id="KW-1185">Reference proteome</keyword>
<dbReference type="PRINTS" id="PR00069">
    <property type="entry name" value="ALDKETRDTASE"/>
</dbReference>
<feature type="non-terminal residue" evidence="5">
    <location>
        <position position="610"/>
    </location>
</feature>
<keyword evidence="2" id="KW-0521">NADP</keyword>
<feature type="domain" description="NADP-dependent oxidoreductase" evidence="4">
    <location>
        <begin position="2"/>
        <end position="265"/>
    </location>
</feature>
<feature type="non-terminal residue" evidence="5">
    <location>
        <position position="1"/>
    </location>
</feature>
<feature type="domain" description="NADP-dependent oxidoreductase" evidence="4">
    <location>
        <begin position="322"/>
        <end position="600"/>
    </location>
</feature>
<dbReference type="GO" id="GO:0016491">
    <property type="term" value="F:oxidoreductase activity"/>
    <property type="evidence" value="ECO:0007669"/>
    <property type="project" value="UniProtKB-KW"/>
</dbReference>
<evidence type="ECO:0000313" key="5">
    <source>
        <dbReference type="EMBL" id="KER31840.1"/>
    </source>
</evidence>
<dbReference type="SUPFAM" id="SSF51430">
    <property type="entry name" value="NAD(P)-linked oxidoreductase"/>
    <property type="match status" value="2"/>
</dbReference>
<dbReference type="InterPro" id="IPR020471">
    <property type="entry name" value="AKR"/>
</dbReference>